<protein>
    <recommendedName>
        <fullName evidence="3">DUF2271 domain-containing protein</fullName>
    </recommendedName>
</protein>
<accession>A0ABX0KAH5</accession>
<evidence type="ECO:0008006" key="3">
    <source>
        <dbReference type="Google" id="ProtNLM"/>
    </source>
</evidence>
<organism evidence="1 2">
    <name type="scientific">Acetobacter fallax</name>
    <dbReference type="NCBI Taxonomy" id="1737473"/>
    <lineage>
        <taxon>Bacteria</taxon>
        <taxon>Pseudomonadati</taxon>
        <taxon>Pseudomonadota</taxon>
        <taxon>Alphaproteobacteria</taxon>
        <taxon>Acetobacterales</taxon>
        <taxon>Acetobacteraceae</taxon>
        <taxon>Acetobacter</taxon>
    </lineage>
</organism>
<evidence type="ECO:0000313" key="1">
    <source>
        <dbReference type="EMBL" id="NHO31515.1"/>
    </source>
</evidence>
<keyword evidence="2" id="KW-1185">Reference proteome</keyword>
<reference evidence="1 2" key="1">
    <citation type="journal article" date="2020" name="Int. J. Syst. Evol. Microbiol.">
        <title>Novel acetic acid bacteria from cider fermentations: Acetobacter conturbans sp. nov. and Acetobacter fallax sp. nov.</title>
        <authorList>
            <person name="Sombolestani A.S."/>
            <person name="Cleenwerck I."/>
            <person name="Cnockaert M."/>
            <person name="Borremans W."/>
            <person name="Wieme A.D."/>
            <person name="De Vuyst L."/>
            <person name="Vandamme P."/>
        </authorList>
    </citation>
    <scope>NUCLEOTIDE SEQUENCE [LARGE SCALE GENOMIC DNA]</scope>
    <source>
        <strain evidence="1 2">LMG 1637</strain>
    </source>
</reference>
<evidence type="ECO:0000313" key="2">
    <source>
        <dbReference type="Proteomes" id="UP000615326"/>
    </source>
</evidence>
<dbReference type="EMBL" id="WOSW01000003">
    <property type="protein sequence ID" value="NHO31515.1"/>
    <property type="molecule type" value="Genomic_DNA"/>
</dbReference>
<sequence>MLAGLWCGTGFTIGARADETAAAALSGPYVTPSVDVDVQYEMPSPDGGSPVHQEMRWQVVSLRQRVDPENSVIYMITSWQDHTLTVVDTLKHRISRMPVPGAALTPPGKVAPGPFQRLGTDFVAGQYCVNWRTTDQDGRQSDACYTDDGIMVRATQQGRVMVRAVSVTRGPQSDAVFAVPADYAAVAPAH</sequence>
<dbReference type="Proteomes" id="UP000615326">
    <property type="component" value="Unassembled WGS sequence"/>
</dbReference>
<name>A0ABX0KAH5_9PROT</name>
<gene>
    <name evidence="1" type="ORF">GOB84_02875</name>
</gene>
<comment type="caution">
    <text evidence="1">The sequence shown here is derived from an EMBL/GenBank/DDBJ whole genome shotgun (WGS) entry which is preliminary data.</text>
</comment>
<proteinExistence type="predicted"/>